<dbReference type="AlphaFoldDB" id="A0A0B7FQT1"/>
<name>A0A0B7FQT1_THACB</name>
<reference evidence="1 2" key="1">
    <citation type="submission" date="2014-11" db="EMBL/GenBank/DDBJ databases">
        <authorList>
            <person name="Wibberg Daniel"/>
        </authorList>
    </citation>
    <scope>NUCLEOTIDE SEQUENCE [LARGE SCALE GENOMIC DNA]</scope>
    <source>
        <strain evidence="1">Rhizoctonia solani AG1-IB 7/3/14</strain>
    </source>
</reference>
<gene>
    <name evidence="1" type="ORF">RSOLAG1IB_08608</name>
</gene>
<dbReference type="OrthoDB" id="3144813at2759"/>
<accession>A0A0B7FQT1</accession>
<proteinExistence type="predicted"/>
<keyword evidence="2" id="KW-1185">Reference proteome</keyword>
<sequence length="217" mass="24799">MSHLTFPTSPEEKDSFGESGYYVDALVGVHSSLNFMGRRPLFVLKDEWETTPPLRETGYYQVIDPRTQLFMDLVEKDDIKIRPVALVQWKVPHAGPGLNMIERAEGEEEPEPDYILKLAMTQADVMGVGEEEEEELDVVSSDDEESMQFKKGKFKEDDSLTVYYPLISLPSENRGDELREVLRGPAHSGRGATSRYAKEWLDDIERVDKIPTLHHRV</sequence>
<dbReference type="EMBL" id="LN679130">
    <property type="protein sequence ID" value="CEL58517.1"/>
    <property type="molecule type" value="Genomic_DNA"/>
</dbReference>
<organism evidence="1 2">
    <name type="scientific">Thanatephorus cucumeris (strain AG1-IB / isolate 7/3/14)</name>
    <name type="common">Lettuce bottom rot fungus</name>
    <name type="synonym">Rhizoctonia solani</name>
    <dbReference type="NCBI Taxonomy" id="1108050"/>
    <lineage>
        <taxon>Eukaryota</taxon>
        <taxon>Fungi</taxon>
        <taxon>Dikarya</taxon>
        <taxon>Basidiomycota</taxon>
        <taxon>Agaricomycotina</taxon>
        <taxon>Agaricomycetes</taxon>
        <taxon>Cantharellales</taxon>
        <taxon>Ceratobasidiaceae</taxon>
        <taxon>Rhizoctonia</taxon>
        <taxon>Rhizoctonia solani AG-1</taxon>
    </lineage>
</organism>
<evidence type="ECO:0000313" key="1">
    <source>
        <dbReference type="EMBL" id="CEL58517.1"/>
    </source>
</evidence>
<dbReference type="Proteomes" id="UP000059188">
    <property type="component" value="Unassembled WGS sequence"/>
</dbReference>
<protein>
    <submittedName>
        <fullName evidence="1">Uncharacterized protein</fullName>
    </submittedName>
</protein>
<evidence type="ECO:0000313" key="2">
    <source>
        <dbReference type="Proteomes" id="UP000059188"/>
    </source>
</evidence>